<feature type="compositionally biased region" description="Low complexity" evidence="1">
    <location>
        <begin position="149"/>
        <end position="176"/>
    </location>
</feature>
<name>A0A9P5ZGH2_9AGAR</name>
<feature type="region of interest" description="Disordered" evidence="1">
    <location>
        <begin position="144"/>
        <end position="176"/>
    </location>
</feature>
<proteinExistence type="predicted"/>
<dbReference type="Proteomes" id="UP000807469">
    <property type="component" value="Unassembled WGS sequence"/>
</dbReference>
<reference evidence="3" key="1">
    <citation type="submission" date="2020-11" db="EMBL/GenBank/DDBJ databases">
        <authorList>
            <consortium name="DOE Joint Genome Institute"/>
            <person name="Ahrendt S."/>
            <person name="Riley R."/>
            <person name="Andreopoulos W."/>
            <person name="Labutti K."/>
            <person name="Pangilinan J."/>
            <person name="Ruiz-Duenas F.J."/>
            <person name="Barrasa J.M."/>
            <person name="Sanchez-Garcia M."/>
            <person name="Camarero S."/>
            <person name="Miyauchi S."/>
            <person name="Serrano A."/>
            <person name="Linde D."/>
            <person name="Babiker R."/>
            <person name="Drula E."/>
            <person name="Ayuso-Fernandez I."/>
            <person name="Pacheco R."/>
            <person name="Padilla G."/>
            <person name="Ferreira P."/>
            <person name="Barriuso J."/>
            <person name="Kellner H."/>
            <person name="Castanera R."/>
            <person name="Alfaro M."/>
            <person name="Ramirez L."/>
            <person name="Pisabarro A.G."/>
            <person name="Kuo A."/>
            <person name="Tritt A."/>
            <person name="Lipzen A."/>
            <person name="He G."/>
            <person name="Yan M."/>
            <person name="Ng V."/>
            <person name="Cullen D."/>
            <person name="Martin F."/>
            <person name="Rosso M.-N."/>
            <person name="Henrissat B."/>
            <person name="Hibbett D."/>
            <person name="Martinez A.T."/>
            <person name="Grigoriev I.V."/>
        </authorList>
    </citation>
    <scope>NUCLEOTIDE SEQUENCE</scope>
    <source>
        <strain evidence="3">CIRM-BRFM 674</strain>
    </source>
</reference>
<comment type="caution">
    <text evidence="3">The sequence shown here is derived from an EMBL/GenBank/DDBJ whole genome shotgun (WGS) entry which is preliminary data.</text>
</comment>
<organism evidence="3 4">
    <name type="scientific">Pholiota conissans</name>
    <dbReference type="NCBI Taxonomy" id="109636"/>
    <lineage>
        <taxon>Eukaryota</taxon>
        <taxon>Fungi</taxon>
        <taxon>Dikarya</taxon>
        <taxon>Basidiomycota</taxon>
        <taxon>Agaricomycotina</taxon>
        <taxon>Agaricomycetes</taxon>
        <taxon>Agaricomycetidae</taxon>
        <taxon>Agaricales</taxon>
        <taxon>Agaricineae</taxon>
        <taxon>Strophariaceae</taxon>
        <taxon>Pholiota</taxon>
    </lineage>
</organism>
<dbReference type="PANTHER" id="PTHR34883">
    <property type="entry name" value="SERINE-RICH PROTEIN, PUTATIVE-RELATED-RELATED"/>
    <property type="match status" value="1"/>
</dbReference>
<evidence type="ECO:0000256" key="2">
    <source>
        <dbReference type="SAM" id="SignalP"/>
    </source>
</evidence>
<evidence type="ECO:0000313" key="3">
    <source>
        <dbReference type="EMBL" id="KAF9485984.1"/>
    </source>
</evidence>
<dbReference type="PANTHER" id="PTHR34883:SF15">
    <property type="entry name" value="EXTRACELLULAR SERINE-RICH PROTEIN"/>
    <property type="match status" value="1"/>
</dbReference>
<dbReference type="Gene3D" id="2.60.40.420">
    <property type="entry name" value="Cupredoxins - blue copper proteins"/>
    <property type="match status" value="1"/>
</dbReference>
<dbReference type="InterPro" id="IPR008972">
    <property type="entry name" value="Cupredoxin"/>
</dbReference>
<keyword evidence="4" id="KW-1185">Reference proteome</keyword>
<feature type="chain" id="PRO_5040405220" evidence="2">
    <location>
        <begin position="17"/>
        <end position="203"/>
    </location>
</feature>
<sequence length="203" mass="20950">MFFSVLLVAFIASACAKTVVVTVGGNTTDDPMGVFQPVNVMANQGDVILFNFTMGNHTATQSTFASPCIPAHDTDVTINGFDSGFRDTVNGTAITTLRFTVTDNSTVWFFDWNTCAQGGVGGININESSFETLDGFQRNAIRLNGTDDSSTSNDANSTATATATSTSPASTNTGSATSAANHALINGLAAVIPALAVLASMSL</sequence>
<dbReference type="EMBL" id="MU155132">
    <property type="protein sequence ID" value="KAF9485984.1"/>
    <property type="molecule type" value="Genomic_DNA"/>
</dbReference>
<dbReference type="InterPro" id="IPR052953">
    <property type="entry name" value="Ser-rich/MCO-related"/>
</dbReference>
<accession>A0A9P5ZGH2</accession>
<dbReference type="OrthoDB" id="2331100at2759"/>
<protein>
    <submittedName>
        <fullName evidence="3">Uncharacterized protein</fullName>
    </submittedName>
</protein>
<feature type="signal peptide" evidence="2">
    <location>
        <begin position="1"/>
        <end position="16"/>
    </location>
</feature>
<evidence type="ECO:0000313" key="4">
    <source>
        <dbReference type="Proteomes" id="UP000807469"/>
    </source>
</evidence>
<dbReference type="AlphaFoldDB" id="A0A9P5ZGH2"/>
<evidence type="ECO:0000256" key="1">
    <source>
        <dbReference type="SAM" id="MobiDB-lite"/>
    </source>
</evidence>
<gene>
    <name evidence="3" type="ORF">BDN70DRAFT_367237</name>
</gene>
<dbReference type="SUPFAM" id="SSF49503">
    <property type="entry name" value="Cupredoxins"/>
    <property type="match status" value="1"/>
</dbReference>
<keyword evidence="2" id="KW-0732">Signal</keyword>